<protein>
    <submittedName>
        <fullName evidence="2">Putative membrane protein</fullName>
    </submittedName>
</protein>
<dbReference type="KEGG" id="hhl:Halha_1998"/>
<keyword evidence="1" id="KW-1133">Transmembrane helix</keyword>
<organism evidence="2 3">
    <name type="scientific">Halobacteroides halobius (strain ATCC 35273 / DSM 5150 / MD-1)</name>
    <dbReference type="NCBI Taxonomy" id="748449"/>
    <lineage>
        <taxon>Bacteria</taxon>
        <taxon>Bacillati</taxon>
        <taxon>Bacillota</taxon>
        <taxon>Clostridia</taxon>
        <taxon>Halanaerobiales</taxon>
        <taxon>Halobacteroidaceae</taxon>
        <taxon>Halobacteroides</taxon>
    </lineage>
</organism>
<dbReference type="InterPro" id="IPR010898">
    <property type="entry name" value="Hpre_diP_synth_I"/>
</dbReference>
<reference evidence="3" key="1">
    <citation type="submission" date="2012-02" db="EMBL/GenBank/DDBJ databases">
        <title>The complete genome of Halobacteroides halobius DSM 5150.</title>
        <authorList>
            <person name="Lucas S."/>
            <person name="Copeland A."/>
            <person name="Lapidus A."/>
            <person name="Glavina del Rio T."/>
            <person name="Dalin E."/>
            <person name="Tice H."/>
            <person name="Bruce D."/>
            <person name="Goodwin L."/>
            <person name="Pitluck S."/>
            <person name="Peters L."/>
            <person name="Mikhailova N."/>
            <person name="Gu W."/>
            <person name="Kyrpides N."/>
            <person name="Mavromatis K."/>
            <person name="Ivanova N."/>
            <person name="Brettin T."/>
            <person name="Detter J.C."/>
            <person name="Han C."/>
            <person name="Larimer F."/>
            <person name="Land M."/>
            <person name="Hauser L."/>
            <person name="Markowitz V."/>
            <person name="Cheng J.-F."/>
            <person name="Hugenholtz P."/>
            <person name="Woyke T."/>
            <person name="Wu D."/>
            <person name="Tindall B."/>
            <person name="Pomrenke H."/>
            <person name="Brambilla E."/>
            <person name="Klenk H.-P."/>
            <person name="Eisen J.A."/>
        </authorList>
    </citation>
    <scope>NUCLEOTIDE SEQUENCE [LARGE SCALE GENOMIC DNA]</scope>
    <source>
        <strain evidence="3">ATCC 35273 / DSM 5150 / MD-1</strain>
    </source>
</reference>
<dbReference type="RefSeq" id="WP_015327612.1">
    <property type="nucleotide sequence ID" value="NC_019978.1"/>
</dbReference>
<evidence type="ECO:0000256" key="1">
    <source>
        <dbReference type="SAM" id="Phobius"/>
    </source>
</evidence>
<dbReference type="Proteomes" id="UP000010880">
    <property type="component" value="Chromosome"/>
</dbReference>
<evidence type="ECO:0000313" key="3">
    <source>
        <dbReference type="Proteomes" id="UP000010880"/>
    </source>
</evidence>
<dbReference type="HOGENOM" id="CLU_108933_1_1_9"/>
<dbReference type="PATRIC" id="fig|748449.3.peg.1925"/>
<dbReference type="PIRSF" id="PIRSF027391">
    <property type="entry name" value="Hpre_diP_synt_I"/>
    <property type="match status" value="1"/>
</dbReference>
<feature type="transmembrane region" description="Helical" evidence="1">
    <location>
        <begin position="7"/>
        <end position="31"/>
    </location>
</feature>
<feature type="transmembrane region" description="Helical" evidence="1">
    <location>
        <begin position="134"/>
        <end position="155"/>
    </location>
</feature>
<dbReference type="Pfam" id="PF07456">
    <property type="entry name" value="Hpre_diP_synt_I"/>
    <property type="match status" value="1"/>
</dbReference>
<dbReference type="eggNOG" id="COG4769">
    <property type="taxonomic scope" value="Bacteria"/>
</dbReference>
<dbReference type="Gene3D" id="1.10.1760.20">
    <property type="match status" value="1"/>
</dbReference>
<accession>L0K9E0</accession>
<feature type="transmembrane region" description="Helical" evidence="1">
    <location>
        <begin position="77"/>
        <end position="97"/>
    </location>
</feature>
<gene>
    <name evidence="2" type="ordered locus">Halha_1998</name>
</gene>
<sequence length="174" mass="19385">MIRKRLFLSILIAGAIVLHIIEFSLPTFLFFPGAKLGLANIITLLVLVVYGFWSGIQVLLLRILISSLLIGTIFTPGFWLSLTGGLVSFLVMGYAYYHTDLYSVIGVSILGATFHNLGQIFMAYLLIGSWRVIIYLPYLLLLSLPTGIFVGIIVLNLKKHLSNTENIVFYNENS</sequence>
<keyword evidence="3" id="KW-1185">Reference proteome</keyword>
<dbReference type="AlphaFoldDB" id="L0K9E0"/>
<evidence type="ECO:0000313" key="2">
    <source>
        <dbReference type="EMBL" id="AGB41897.1"/>
    </source>
</evidence>
<proteinExistence type="predicted"/>
<name>L0K9E0_HALHC</name>
<feature type="transmembrane region" description="Helical" evidence="1">
    <location>
        <begin position="37"/>
        <end position="65"/>
    </location>
</feature>
<keyword evidence="1" id="KW-0472">Membrane</keyword>
<dbReference type="InterPro" id="IPR014535">
    <property type="entry name" value="Hpre_diP_synt_I"/>
</dbReference>
<keyword evidence="1" id="KW-0812">Transmembrane</keyword>
<feature type="transmembrane region" description="Helical" evidence="1">
    <location>
        <begin position="103"/>
        <end position="127"/>
    </location>
</feature>
<dbReference type="STRING" id="748449.Halha_1998"/>
<dbReference type="EMBL" id="CP003359">
    <property type="protein sequence ID" value="AGB41897.1"/>
    <property type="molecule type" value="Genomic_DNA"/>
</dbReference>